<feature type="domain" description="Rhodopsin" evidence="8">
    <location>
        <begin position="35"/>
        <end position="211"/>
    </location>
</feature>
<feature type="transmembrane region" description="Helical" evidence="7">
    <location>
        <begin position="228"/>
        <end position="250"/>
    </location>
</feature>
<dbReference type="InterPro" id="IPR052337">
    <property type="entry name" value="SAT4-like"/>
</dbReference>
<protein>
    <recommendedName>
        <fullName evidence="8">Rhodopsin domain-containing protein</fullName>
    </recommendedName>
</protein>
<keyword evidence="2 7" id="KW-0812">Transmembrane</keyword>
<dbReference type="Pfam" id="PF20684">
    <property type="entry name" value="Fung_rhodopsin"/>
    <property type="match status" value="1"/>
</dbReference>
<feature type="transmembrane region" description="Helical" evidence="7">
    <location>
        <begin position="159"/>
        <end position="181"/>
    </location>
</feature>
<proteinExistence type="inferred from homology"/>
<comment type="subcellular location">
    <subcellularLocation>
        <location evidence="1">Membrane</location>
        <topology evidence="1">Multi-pass membrane protein</topology>
    </subcellularLocation>
</comment>
<dbReference type="GeneID" id="18820740"/>
<feature type="transmembrane region" description="Helical" evidence="7">
    <location>
        <begin position="118"/>
        <end position="139"/>
    </location>
</feature>
<evidence type="ECO:0000259" key="8">
    <source>
        <dbReference type="Pfam" id="PF20684"/>
    </source>
</evidence>
<dbReference type="PANTHER" id="PTHR33048:SF160">
    <property type="entry name" value="SAT4 FAMILY MEMBRANE PROTEIN"/>
    <property type="match status" value="1"/>
</dbReference>
<evidence type="ECO:0000256" key="4">
    <source>
        <dbReference type="ARBA" id="ARBA00023136"/>
    </source>
</evidence>
<evidence type="ECO:0000256" key="1">
    <source>
        <dbReference type="ARBA" id="ARBA00004141"/>
    </source>
</evidence>
<dbReference type="GO" id="GO:0016020">
    <property type="term" value="C:membrane"/>
    <property type="evidence" value="ECO:0007669"/>
    <property type="project" value="UniProtKB-SubCell"/>
</dbReference>
<evidence type="ECO:0000256" key="2">
    <source>
        <dbReference type="ARBA" id="ARBA00022692"/>
    </source>
</evidence>
<dbReference type="PANTHER" id="PTHR33048">
    <property type="entry name" value="PTH11-LIKE INTEGRAL MEMBRANE PROTEIN (AFU_ORTHOLOGUE AFUA_5G11245)"/>
    <property type="match status" value="1"/>
</dbReference>
<dbReference type="RefSeq" id="XP_007322151.1">
    <property type="nucleotide sequence ID" value="XM_007322089.1"/>
</dbReference>
<reference evidence="9" key="1">
    <citation type="submission" date="2011-04" db="EMBL/GenBank/DDBJ databases">
        <title>Evolution of plant cell wall degrading machinery underlies the functional diversity of forest fungi.</title>
        <authorList>
            <consortium name="US DOE Joint Genome Institute (JGI-PGF)"/>
            <person name="Eastwood D.C."/>
            <person name="Floudas D."/>
            <person name="Binder M."/>
            <person name="Majcherczyk A."/>
            <person name="Schneider P."/>
            <person name="Aerts A."/>
            <person name="Asiegbu F.O."/>
            <person name="Baker S.E."/>
            <person name="Barry K."/>
            <person name="Bendiksby M."/>
            <person name="Blumentritt M."/>
            <person name="Coutinho P.M."/>
            <person name="Cullen D."/>
            <person name="Cullen D."/>
            <person name="Gathman A."/>
            <person name="Goodell B."/>
            <person name="Henrissat B."/>
            <person name="Ihrmark K."/>
            <person name="Kauserud H."/>
            <person name="Kohler A."/>
            <person name="LaButti K."/>
            <person name="Lapidus A."/>
            <person name="Lavin J.L."/>
            <person name="Lee Y.-H."/>
            <person name="Lindquist E."/>
            <person name="Lilly W."/>
            <person name="Lucas S."/>
            <person name="Morin E."/>
            <person name="Murat C."/>
            <person name="Oguiza J.A."/>
            <person name="Park J."/>
            <person name="Pisabarro A.G."/>
            <person name="Riley R."/>
            <person name="Rosling A."/>
            <person name="Salamov A."/>
            <person name="Schmidt O."/>
            <person name="Schmutz J."/>
            <person name="Skrede I."/>
            <person name="Stenlid J."/>
            <person name="Wiebenga A."/>
            <person name="Xie X."/>
            <person name="Kues U."/>
            <person name="Hibbett D.S."/>
            <person name="Hoffmeister D."/>
            <person name="Hogberg N."/>
            <person name="Martin F."/>
            <person name="Grigoriev I.V."/>
            <person name="Watkinson S.C."/>
        </authorList>
    </citation>
    <scope>NUCLEOTIDE SEQUENCE</scope>
    <source>
        <strain evidence="9">S7.9</strain>
    </source>
</reference>
<keyword evidence="4 7" id="KW-0472">Membrane</keyword>
<feature type="transmembrane region" description="Helical" evidence="7">
    <location>
        <begin position="51"/>
        <end position="71"/>
    </location>
</feature>
<evidence type="ECO:0000256" key="3">
    <source>
        <dbReference type="ARBA" id="ARBA00022989"/>
    </source>
</evidence>
<feature type="region of interest" description="Disordered" evidence="6">
    <location>
        <begin position="292"/>
        <end position="311"/>
    </location>
</feature>
<comment type="similarity">
    <text evidence="5">Belongs to the SAT4 family.</text>
</comment>
<gene>
    <name evidence="9" type="ORF">SERLADRAFT_476071</name>
</gene>
<feature type="transmembrane region" description="Helical" evidence="7">
    <location>
        <begin position="193"/>
        <end position="222"/>
    </location>
</feature>
<dbReference type="Proteomes" id="UP000008064">
    <property type="component" value="Unassembled WGS sequence"/>
</dbReference>
<evidence type="ECO:0000256" key="6">
    <source>
        <dbReference type="SAM" id="MobiDB-lite"/>
    </source>
</evidence>
<feature type="transmembrane region" description="Helical" evidence="7">
    <location>
        <begin position="20"/>
        <end position="39"/>
    </location>
</feature>
<sequence length="311" mass="34705">MSPSSTIAVVASRAVQNLRIVTSVLQGLAISLTVFRLWYRIRLQRAWWEDGWAAIALLWGTLFLIADWVYLTSPSGNTSLAAYWVYMFSFTCVLWAVRMSLVFSVVRMMSPSPLRRRLAFGIGGLFAMMWVGLLVQKVYMCGHIIGWHKTCHLMRPMVIVEVGSDCISDTILVVIPLRLLWHVNLPRQQRRMILSLFSSSIVISLGSILHAAAQITCLYSLIGPASNFEVALSMIVCNLLVAVTSVYRVFRDELDMFDGTSEETRDTSAASQLTSIDLNHLTSEMTQGWTLASSSYASDEPPSNVSNKPPD</sequence>
<dbReference type="InterPro" id="IPR049326">
    <property type="entry name" value="Rhodopsin_dom_fungi"/>
</dbReference>
<evidence type="ECO:0000256" key="7">
    <source>
        <dbReference type="SAM" id="Phobius"/>
    </source>
</evidence>
<organism>
    <name type="scientific">Serpula lacrymans var. lacrymans (strain S7.9)</name>
    <name type="common">Dry rot fungus</name>
    <dbReference type="NCBI Taxonomy" id="578457"/>
    <lineage>
        <taxon>Eukaryota</taxon>
        <taxon>Fungi</taxon>
        <taxon>Dikarya</taxon>
        <taxon>Basidiomycota</taxon>
        <taxon>Agaricomycotina</taxon>
        <taxon>Agaricomycetes</taxon>
        <taxon>Agaricomycetidae</taxon>
        <taxon>Boletales</taxon>
        <taxon>Coniophorineae</taxon>
        <taxon>Serpulaceae</taxon>
        <taxon>Serpula</taxon>
    </lineage>
</organism>
<name>F8P6X8_SERL9</name>
<dbReference type="HOGENOM" id="CLU_052841_2_1_1"/>
<accession>F8P6X8</accession>
<evidence type="ECO:0000256" key="5">
    <source>
        <dbReference type="ARBA" id="ARBA00038359"/>
    </source>
</evidence>
<evidence type="ECO:0000313" key="9">
    <source>
        <dbReference type="EMBL" id="EGO21194.1"/>
    </source>
</evidence>
<dbReference type="KEGG" id="sla:SERLADRAFT_476071"/>
<dbReference type="EMBL" id="GL945439">
    <property type="protein sequence ID" value="EGO21194.1"/>
    <property type="molecule type" value="Genomic_DNA"/>
</dbReference>
<feature type="transmembrane region" description="Helical" evidence="7">
    <location>
        <begin position="83"/>
        <end position="106"/>
    </location>
</feature>
<keyword evidence="3 7" id="KW-1133">Transmembrane helix</keyword>
<dbReference type="OrthoDB" id="444631at2759"/>
<dbReference type="AlphaFoldDB" id="F8P6X8"/>